<dbReference type="Gene3D" id="3.30.1360.170">
    <property type="match status" value="2"/>
</dbReference>
<accession>A0A9D5QC59</accession>
<proteinExistence type="predicted"/>
<dbReference type="AlphaFoldDB" id="A0A9D5QC59"/>
<protein>
    <submittedName>
        <fullName evidence="1">Thymidylate synthase (FAD)</fullName>
    </submittedName>
</protein>
<dbReference type="Proteomes" id="UP000630660">
    <property type="component" value="Unassembled WGS sequence"/>
</dbReference>
<dbReference type="CDD" id="cd20175">
    <property type="entry name" value="ThyX"/>
    <property type="match status" value="2"/>
</dbReference>
<evidence type="ECO:0000313" key="1">
    <source>
        <dbReference type="EMBL" id="MBD3364184.1"/>
    </source>
</evidence>
<dbReference type="Pfam" id="PF02511">
    <property type="entry name" value="Thy1"/>
    <property type="match status" value="2"/>
</dbReference>
<comment type="caution">
    <text evidence="1">The sequence shown here is derived from an EMBL/GenBank/DDBJ whole genome shotgun (WGS) entry which is preliminary data.</text>
</comment>
<dbReference type="PROSITE" id="PS51331">
    <property type="entry name" value="THYX"/>
    <property type="match status" value="2"/>
</dbReference>
<dbReference type="PANTHER" id="PTHR34934">
    <property type="entry name" value="FLAVIN-DEPENDENT THYMIDYLATE SYNTHASE"/>
    <property type="match status" value="1"/>
</dbReference>
<dbReference type="InterPro" id="IPR003669">
    <property type="entry name" value="Thymidylate_synthase_ThyX"/>
</dbReference>
<dbReference type="GO" id="GO:0004799">
    <property type="term" value="F:thymidylate synthase activity"/>
    <property type="evidence" value="ECO:0007669"/>
    <property type="project" value="TreeGrafter"/>
</dbReference>
<dbReference type="GO" id="GO:0050660">
    <property type="term" value="F:flavin adenine dinucleotide binding"/>
    <property type="evidence" value="ECO:0007669"/>
    <property type="project" value="InterPro"/>
</dbReference>
<evidence type="ECO:0000313" key="2">
    <source>
        <dbReference type="Proteomes" id="UP000630660"/>
    </source>
</evidence>
<dbReference type="GO" id="GO:0006231">
    <property type="term" value="P:dTMP biosynthetic process"/>
    <property type="evidence" value="ECO:0007669"/>
    <property type="project" value="InterPro"/>
</dbReference>
<dbReference type="InterPro" id="IPR036098">
    <property type="entry name" value="Thymidylate_synthase_ThyX_sf"/>
</dbReference>
<dbReference type="PANTHER" id="PTHR34934:SF1">
    <property type="entry name" value="FLAVIN-DEPENDENT THYMIDYLATE SYNTHASE"/>
    <property type="match status" value="1"/>
</dbReference>
<dbReference type="SUPFAM" id="SSF69796">
    <property type="entry name" value="Thymidylate synthase-complementing protein Thy1"/>
    <property type="match status" value="2"/>
</dbReference>
<sequence>MEVILAGFNLDAEIIEGLKNGRQSMPVTPETLSAAYARISRYPARVTELRRKAREEVEKARKSNRTIIFEMGHHSVAEHAVFNFDVIGISRLAVEALQSFRLASYTEKSQRYITLKDDFVLPEEISKMDIQDEFIDLIKAENSLYHSLFKELKAFHAGENPVLAQNKRDLANRAKEDARYVASLSTQSQMGMTVNARELELMIRRFASHPLEEVRQLGGKLYEEARIIAPSLLLFCKSNPYDAKTYPALADYASKLEFEKTRQAQVELIRSTEEADHRLLAALLHRVSASSYEACMKAVEDMNSDQRLELVKIAFERAELYDAMLPEFEHLRLTFEIVCSASCFAQLKRHRMATITPQPYDPGLGFAIPQSIKDIGRLDDYKHTMEHSLTLYHRIAKHSQVTAPYALTNAHRRRVLVSLDARELYHFSRLRSDAHAQAEIRDVSDQMVHLSRMVMPLTMMLAGGKDAYAEMYGHLFGHPPRVVDAELPGEREIDT</sequence>
<name>A0A9D5QC59_UNCW3</name>
<dbReference type="GO" id="GO:0070402">
    <property type="term" value="F:NADPH binding"/>
    <property type="evidence" value="ECO:0007669"/>
    <property type="project" value="TreeGrafter"/>
</dbReference>
<gene>
    <name evidence="1" type="ORF">GF359_03110</name>
</gene>
<organism evidence="1 2">
    <name type="scientific">candidate division WOR-3 bacterium</name>
    <dbReference type="NCBI Taxonomy" id="2052148"/>
    <lineage>
        <taxon>Bacteria</taxon>
        <taxon>Bacteria division WOR-3</taxon>
    </lineage>
</organism>
<dbReference type="GO" id="GO:0050797">
    <property type="term" value="F:thymidylate synthase (FAD) activity"/>
    <property type="evidence" value="ECO:0007669"/>
    <property type="project" value="InterPro"/>
</dbReference>
<reference evidence="1" key="1">
    <citation type="submission" date="2019-11" db="EMBL/GenBank/DDBJ databases">
        <title>Microbial mats filling the niche in hypersaline microbial mats.</title>
        <authorList>
            <person name="Wong H.L."/>
            <person name="Macleod F.I."/>
            <person name="White R.A. III"/>
            <person name="Burns B.P."/>
        </authorList>
    </citation>
    <scope>NUCLEOTIDE SEQUENCE</scope>
    <source>
        <strain evidence="1">Bin_327</strain>
    </source>
</reference>
<dbReference type="EMBL" id="WJKJ01000099">
    <property type="protein sequence ID" value="MBD3364184.1"/>
    <property type="molecule type" value="Genomic_DNA"/>
</dbReference>